<evidence type="ECO:0000313" key="2">
    <source>
        <dbReference type="EMBL" id="GBO99907.1"/>
    </source>
</evidence>
<evidence type="ECO:0000256" key="1">
    <source>
        <dbReference type="SAM" id="MobiDB-lite"/>
    </source>
</evidence>
<dbReference type="AlphaFoldDB" id="A0A4C1SFF1"/>
<comment type="caution">
    <text evidence="2">The sequence shown here is derived from an EMBL/GenBank/DDBJ whole genome shotgun (WGS) entry which is preliminary data.</text>
</comment>
<name>A0A4C1SFF1_EUMVA</name>
<accession>A0A4C1SFF1</accession>
<organism evidence="2 3">
    <name type="scientific">Eumeta variegata</name>
    <name type="common">Bagworm moth</name>
    <name type="synonym">Eumeta japonica</name>
    <dbReference type="NCBI Taxonomy" id="151549"/>
    <lineage>
        <taxon>Eukaryota</taxon>
        <taxon>Metazoa</taxon>
        <taxon>Ecdysozoa</taxon>
        <taxon>Arthropoda</taxon>
        <taxon>Hexapoda</taxon>
        <taxon>Insecta</taxon>
        <taxon>Pterygota</taxon>
        <taxon>Neoptera</taxon>
        <taxon>Endopterygota</taxon>
        <taxon>Lepidoptera</taxon>
        <taxon>Glossata</taxon>
        <taxon>Ditrysia</taxon>
        <taxon>Tineoidea</taxon>
        <taxon>Psychidae</taxon>
        <taxon>Oiketicinae</taxon>
        <taxon>Eumeta</taxon>
    </lineage>
</organism>
<evidence type="ECO:0000313" key="3">
    <source>
        <dbReference type="Proteomes" id="UP000299102"/>
    </source>
</evidence>
<dbReference type="EMBL" id="BGZK01003319">
    <property type="protein sequence ID" value="GBO99907.1"/>
    <property type="molecule type" value="Genomic_DNA"/>
</dbReference>
<reference evidence="2 3" key="1">
    <citation type="journal article" date="2019" name="Commun. Biol.">
        <title>The bagworm genome reveals a unique fibroin gene that provides high tensile strength.</title>
        <authorList>
            <person name="Kono N."/>
            <person name="Nakamura H."/>
            <person name="Ohtoshi R."/>
            <person name="Tomita M."/>
            <person name="Numata K."/>
            <person name="Arakawa K."/>
        </authorList>
    </citation>
    <scope>NUCLEOTIDE SEQUENCE [LARGE SCALE GENOMIC DNA]</scope>
</reference>
<feature type="compositionally biased region" description="Basic and acidic residues" evidence="1">
    <location>
        <begin position="37"/>
        <end position="65"/>
    </location>
</feature>
<gene>
    <name evidence="2" type="ORF">EVAR_97547_1</name>
</gene>
<feature type="region of interest" description="Disordered" evidence="1">
    <location>
        <begin position="110"/>
        <end position="134"/>
    </location>
</feature>
<feature type="region of interest" description="Disordered" evidence="1">
    <location>
        <begin position="37"/>
        <end position="85"/>
    </location>
</feature>
<proteinExistence type="predicted"/>
<dbReference type="Proteomes" id="UP000299102">
    <property type="component" value="Unassembled WGS sequence"/>
</dbReference>
<sequence length="184" mass="20857">MVLPRKAPVAHPIIALRKARWCSTGIKYSEALRTLSGKENKRGTSSEGFRRSQRLDHACAADPQRDVTAFTSRPRRGGTPAAVERTNTRARPNNVRSQLRVFVFTKVSPNGTPSRKCRQLSPPGRKECQNKLQMRPQRPYVTRSNALGNRSRVTKEPLHQQSQIITNRHACQLSQTNHHQPLHK</sequence>
<keyword evidence="3" id="KW-1185">Reference proteome</keyword>
<protein>
    <submittedName>
        <fullName evidence="2">Uncharacterized protein</fullName>
    </submittedName>
</protein>